<evidence type="ECO:0000313" key="7">
    <source>
        <dbReference type="Proteomes" id="UP001172457"/>
    </source>
</evidence>
<sequence length="1528" mass="173555">MIVLRHERKWYVLEEPLGEAPPANAPAAARNAHKKHSDDLLDVACLMLATMSPDLQAGLINTNAYDMIRQLRDMFQTQARTERYDATKAFNECKMVKGTSVSDHVMKMKRHLDHLERLGHPVPLQLATDTILNSLSEDYRPFVVNYNMNNMEKTIAELHSMLKTAELNMGNKNKTKDVLMVKDGGVKKKNGHASTSKGKGPVQAIQSAPKKGKGKGKGKKVKPNKARTENRCFICNEIGHWRQNCPKRHEAGMKLVSSFHSKSVRDDLSMWEHDKSELPKLEGYPQKPNKILATKPIPSLGNAYHLVAEDEQQRTIAGGKRLVNETVAFQATVKRNAPPTRNGQKDEKPSGHCDHCGKDGHTCDGCFKRVGYPEWWSGKNKRAACAETESSLISSLTKEQYEEFQKHFAGENKTTQYEAPRSANMAGKYKRGDEWVVDSGCTEHITYRSDILEEMIDSTNEAPVTIPNGETVPVEAKGSHTLLNGMKVQDVLHVPKFTFNLLSVSKLSKDLNCAVMFFPEFFVMQGLRSRKLIGAGRCKDGLYQLGMLRNKRKAMVVTSDMWHKSLGHAGDEKLSQINFLNNFSFKNSNNICDSCMKSKLTRKPFPISTTKSDTRFDLIYCDIWGKYRMPSFSKANYFLTIVDDYSRAVWVYLLKHKFEASMCLMYFHKMIKTQFETNIIRIRCDNGGEFTSNQMMNFYAEQGITLETTCPHTPQQNGVVERKHRHLLKTARALKIEASLPKRFWGECVLTATYIINRLSSKVIGNKTPYELLHGKKPNYDHMRVLGCLAYYRNVETNGDKFEIRGKPGVFMGYPSGTKGYKVFDPSSGKIIISRDVKFAEKVFPFATSTKENQYEENDMFTLFPDEENEPTNPTESNETQIEEMGSPENHLTISEQMEREELGQDDPIDSHNGPVHTGPEIQSHPQATNVPEGAEPTKPNANESQNEDVAQIREKRSRTRPVRLNDYDVELPPSIDHAHPDSNQRSSTVCPIANFVSYENFSKSHKAFLTAITSNDEPKSFKQAVQVQHWRDAMQKEIKALEENGTWTLEDLPNGKRVIDSKWVYKIKFKPIGEVERYKARLVAKGYTQMEGVDYHDTFAPVAKLVTVRSLIAIAVKREWNIHQLDVNNAFLHGDLNEEVYMRIPQGYDKGGGTKVCRLRKSLYGLKQASRNWYQKFSSALLQLNYKQSAADHSLFIYKEGKIFVTALIYVDDVIIAGNDENKIQETKNFLDDKFSIKDLGPLKYFLGIEAARTKDGLVLSQRKYTLDILEDSGMLGCRPCSFPMEQNLKLDNREEDVRVDAGEYRRLVGRLLYLQATRPDLAYSVNVLSQFVSDPRQRHLDAAMRVLRYLKATPGQGIFFPKEGGTELVAYCDADWLGCSLTRRSRTGYLLLLGGAPISWKSKKQSVVSRSSAEAEYRAMATTTSEILWMRWLLKGLETAQHDSTPLYCDNEAARHIANNPVFHERTKHVEMDCHFFKERVESCEIKPLYVDTKMQVADLLTKALGAKQLEFLLAKMGMRNLHAPP</sequence>
<dbReference type="PANTHER" id="PTHR11439">
    <property type="entry name" value="GAG-POL-RELATED RETROTRANSPOSON"/>
    <property type="match status" value="1"/>
</dbReference>
<feature type="region of interest" description="Disordered" evidence="3">
    <location>
        <begin position="905"/>
        <end position="987"/>
    </location>
</feature>
<dbReference type="Pfam" id="PF14223">
    <property type="entry name" value="Retrotran_gag_2"/>
    <property type="match status" value="1"/>
</dbReference>
<dbReference type="InterPro" id="IPR013103">
    <property type="entry name" value="RVT_2"/>
</dbReference>
<dbReference type="Proteomes" id="UP001172457">
    <property type="component" value="Chromosome 6"/>
</dbReference>
<dbReference type="InterPro" id="IPR036397">
    <property type="entry name" value="RNaseH_sf"/>
</dbReference>
<dbReference type="GO" id="GO:0015074">
    <property type="term" value="P:DNA integration"/>
    <property type="evidence" value="ECO:0007669"/>
    <property type="project" value="InterPro"/>
</dbReference>
<proteinExistence type="predicted"/>
<dbReference type="CDD" id="cd09272">
    <property type="entry name" value="RNase_HI_RT_Ty1"/>
    <property type="match status" value="1"/>
</dbReference>
<gene>
    <name evidence="6" type="ORF">OSB04_023809</name>
</gene>
<evidence type="ECO:0000256" key="2">
    <source>
        <dbReference type="PROSITE-ProRule" id="PRU00047"/>
    </source>
</evidence>
<dbReference type="InterPro" id="IPR001584">
    <property type="entry name" value="Integrase_cat-core"/>
</dbReference>
<dbReference type="InterPro" id="IPR043502">
    <property type="entry name" value="DNA/RNA_pol_sf"/>
</dbReference>
<dbReference type="PROSITE" id="PS50994">
    <property type="entry name" value="INTEGRASE"/>
    <property type="match status" value="1"/>
</dbReference>
<protein>
    <recommendedName>
        <fullName evidence="8">Polyprotein</fullName>
    </recommendedName>
</protein>
<feature type="region of interest" description="Disordered" evidence="3">
    <location>
        <begin position="862"/>
        <end position="888"/>
    </location>
</feature>
<dbReference type="InterPro" id="IPR012337">
    <property type="entry name" value="RNaseH-like_sf"/>
</dbReference>
<evidence type="ECO:0000259" key="4">
    <source>
        <dbReference type="PROSITE" id="PS50158"/>
    </source>
</evidence>
<dbReference type="PROSITE" id="PS50158">
    <property type="entry name" value="ZF_CCHC"/>
    <property type="match status" value="1"/>
</dbReference>
<dbReference type="EMBL" id="JARYMX010000006">
    <property type="protein sequence ID" value="KAJ9544102.1"/>
    <property type="molecule type" value="Genomic_DNA"/>
</dbReference>
<feature type="compositionally biased region" description="Low complexity" evidence="3">
    <location>
        <begin position="871"/>
        <end position="880"/>
    </location>
</feature>
<dbReference type="Gene3D" id="4.10.60.10">
    <property type="entry name" value="Zinc finger, CCHC-type"/>
    <property type="match status" value="1"/>
</dbReference>
<keyword evidence="1" id="KW-0064">Aspartyl protease</keyword>
<dbReference type="InterPro" id="IPR057670">
    <property type="entry name" value="SH3_retrovirus"/>
</dbReference>
<dbReference type="Gene3D" id="3.30.420.10">
    <property type="entry name" value="Ribonuclease H-like superfamily/Ribonuclease H"/>
    <property type="match status" value="1"/>
</dbReference>
<evidence type="ECO:0008006" key="8">
    <source>
        <dbReference type="Google" id="ProtNLM"/>
    </source>
</evidence>
<dbReference type="Pfam" id="PF07727">
    <property type="entry name" value="RVT_2"/>
    <property type="match status" value="1"/>
</dbReference>
<dbReference type="SUPFAM" id="SSF56672">
    <property type="entry name" value="DNA/RNA polymerases"/>
    <property type="match status" value="1"/>
</dbReference>
<dbReference type="SUPFAM" id="SSF53098">
    <property type="entry name" value="Ribonuclease H-like"/>
    <property type="match status" value="1"/>
</dbReference>
<feature type="domain" description="CCHC-type" evidence="4">
    <location>
        <begin position="231"/>
        <end position="247"/>
    </location>
</feature>
<dbReference type="GO" id="GO:0003676">
    <property type="term" value="F:nucleic acid binding"/>
    <property type="evidence" value="ECO:0007669"/>
    <property type="project" value="InterPro"/>
</dbReference>
<evidence type="ECO:0000256" key="1">
    <source>
        <dbReference type="ARBA" id="ARBA00022750"/>
    </source>
</evidence>
<evidence type="ECO:0000259" key="5">
    <source>
        <dbReference type="PROSITE" id="PS50994"/>
    </source>
</evidence>
<organism evidence="6 7">
    <name type="scientific">Centaurea solstitialis</name>
    <name type="common">yellow star-thistle</name>
    <dbReference type="NCBI Taxonomy" id="347529"/>
    <lineage>
        <taxon>Eukaryota</taxon>
        <taxon>Viridiplantae</taxon>
        <taxon>Streptophyta</taxon>
        <taxon>Embryophyta</taxon>
        <taxon>Tracheophyta</taxon>
        <taxon>Spermatophyta</taxon>
        <taxon>Magnoliopsida</taxon>
        <taxon>eudicotyledons</taxon>
        <taxon>Gunneridae</taxon>
        <taxon>Pentapetalae</taxon>
        <taxon>asterids</taxon>
        <taxon>campanulids</taxon>
        <taxon>Asterales</taxon>
        <taxon>Asteraceae</taxon>
        <taxon>Carduoideae</taxon>
        <taxon>Cardueae</taxon>
        <taxon>Centaureinae</taxon>
        <taxon>Centaurea</taxon>
    </lineage>
</organism>
<dbReference type="Pfam" id="PF25597">
    <property type="entry name" value="SH3_retrovirus"/>
    <property type="match status" value="1"/>
</dbReference>
<dbReference type="SUPFAM" id="SSF57756">
    <property type="entry name" value="Retrovirus zinc finger-like domains"/>
    <property type="match status" value="1"/>
</dbReference>
<feature type="compositionally biased region" description="Polar residues" evidence="3">
    <location>
        <begin position="940"/>
        <end position="949"/>
    </location>
</feature>
<keyword evidence="2" id="KW-0862">Zinc</keyword>
<feature type="compositionally biased region" description="Basic residues" evidence="3">
    <location>
        <begin position="210"/>
        <end position="225"/>
    </location>
</feature>
<dbReference type="GO" id="GO:0004190">
    <property type="term" value="F:aspartic-type endopeptidase activity"/>
    <property type="evidence" value="ECO:0007669"/>
    <property type="project" value="UniProtKB-KW"/>
</dbReference>
<dbReference type="Pfam" id="PF22936">
    <property type="entry name" value="Pol_BBD"/>
    <property type="match status" value="1"/>
</dbReference>
<reference evidence="6" key="1">
    <citation type="submission" date="2023-03" db="EMBL/GenBank/DDBJ databases">
        <title>Chromosome-scale reference genome and RAD-based genetic map of yellow starthistle (Centaurea solstitialis) reveal putative structural variation and QTLs associated with invader traits.</title>
        <authorList>
            <person name="Reatini B."/>
            <person name="Cang F.A."/>
            <person name="Jiang Q."/>
            <person name="Mckibben M.T.W."/>
            <person name="Barker M.S."/>
            <person name="Rieseberg L.H."/>
            <person name="Dlugosch K.M."/>
        </authorList>
    </citation>
    <scope>NUCLEOTIDE SEQUENCE</scope>
    <source>
        <strain evidence="6">CAN-66</strain>
        <tissue evidence="6">Leaf</tissue>
    </source>
</reference>
<evidence type="ECO:0000313" key="6">
    <source>
        <dbReference type="EMBL" id="KAJ9544102.1"/>
    </source>
</evidence>
<dbReference type="PANTHER" id="PTHR11439:SF476">
    <property type="entry name" value="REVERSE TRANSCRIPTASE, RNA-DEPENDENT DNA POLYMERASE-RELATED"/>
    <property type="match status" value="1"/>
</dbReference>
<name>A0AA38W011_9ASTR</name>
<evidence type="ECO:0000256" key="3">
    <source>
        <dbReference type="SAM" id="MobiDB-lite"/>
    </source>
</evidence>
<dbReference type="Pfam" id="PF00665">
    <property type="entry name" value="rve"/>
    <property type="match status" value="1"/>
</dbReference>
<keyword evidence="2" id="KW-0479">Metal-binding</keyword>
<dbReference type="InterPro" id="IPR054722">
    <property type="entry name" value="PolX-like_BBD"/>
</dbReference>
<feature type="region of interest" description="Disordered" evidence="3">
    <location>
        <begin position="186"/>
        <end position="225"/>
    </location>
</feature>
<dbReference type="SMART" id="SM00343">
    <property type="entry name" value="ZnF_C2HC"/>
    <property type="match status" value="1"/>
</dbReference>
<dbReference type="GO" id="GO:0008270">
    <property type="term" value="F:zinc ion binding"/>
    <property type="evidence" value="ECO:0007669"/>
    <property type="project" value="UniProtKB-KW"/>
</dbReference>
<keyword evidence="7" id="KW-1185">Reference proteome</keyword>
<dbReference type="InterPro" id="IPR036875">
    <property type="entry name" value="Znf_CCHC_sf"/>
</dbReference>
<keyword evidence="1" id="KW-0378">Hydrolase</keyword>
<accession>A0AA38W011</accession>
<feature type="domain" description="Integrase catalytic" evidence="5">
    <location>
        <begin position="602"/>
        <end position="777"/>
    </location>
</feature>
<keyword evidence="2" id="KW-0863">Zinc-finger</keyword>
<dbReference type="InterPro" id="IPR001878">
    <property type="entry name" value="Znf_CCHC"/>
</dbReference>
<keyword evidence="1" id="KW-0645">Protease</keyword>
<comment type="caution">
    <text evidence="6">The sequence shown here is derived from an EMBL/GenBank/DDBJ whole genome shotgun (WGS) entry which is preliminary data.</text>
</comment>